<gene>
    <name evidence="3" type="ORF">SACC_16450</name>
</gene>
<evidence type="ECO:0000313" key="4">
    <source>
        <dbReference type="Proteomes" id="UP001319921"/>
    </source>
</evidence>
<dbReference type="KEGG" id="scas:SACC_16450"/>
<name>A0AAQ4CS47_9CREN</name>
<dbReference type="Pfam" id="PF01637">
    <property type="entry name" value="ATPase_2"/>
    <property type="match status" value="1"/>
</dbReference>
<keyword evidence="4" id="KW-1185">Reference proteome</keyword>
<dbReference type="InterPro" id="IPR036388">
    <property type="entry name" value="WH-like_DNA-bd_sf"/>
</dbReference>
<dbReference type="Pfam" id="PF13412">
    <property type="entry name" value="HTH_24"/>
    <property type="match status" value="1"/>
</dbReference>
<dbReference type="Gene3D" id="1.10.10.10">
    <property type="entry name" value="Winged helix-like DNA-binding domain superfamily/Winged helix DNA-binding domain"/>
    <property type="match status" value="1"/>
</dbReference>
<accession>A0AAQ4CS47</accession>
<dbReference type="InterPro" id="IPR004256">
    <property type="entry name" value="DUF234"/>
</dbReference>
<dbReference type="Pfam" id="PF03008">
    <property type="entry name" value="DUF234"/>
    <property type="match status" value="1"/>
</dbReference>
<dbReference type="SUPFAM" id="SSF52540">
    <property type="entry name" value="P-loop containing nucleoside triphosphate hydrolases"/>
    <property type="match status" value="1"/>
</dbReference>
<dbReference type="Gene3D" id="3.40.50.300">
    <property type="entry name" value="P-loop containing nucleotide triphosphate hydrolases"/>
    <property type="match status" value="1"/>
</dbReference>
<dbReference type="GO" id="GO:0005524">
    <property type="term" value="F:ATP binding"/>
    <property type="evidence" value="ECO:0007669"/>
    <property type="project" value="InterPro"/>
</dbReference>
<reference evidence="3 4" key="1">
    <citation type="journal article" date="2022" name="Microbiol. Resour. Announc.">
        <title>Complete Genome Sequence of the Hyperthermophilic and Acidophilic Archaeon Saccharolobus caldissimus Strain HS-3T.</title>
        <authorList>
            <person name="Sakai H.D."/>
            <person name="Kurosawa N."/>
        </authorList>
    </citation>
    <scope>NUCLEOTIDE SEQUENCE [LARGE SCALE GENOMIC DNA]</scope>
    <source>
        <strain evidence="3 4">JCM32116</strain>
    </source>
</reference>
<dbReference type="AlphaFoldDB" id="A0AAQ4CS47"/>
<evidence type="ECO:0000259" key="2">
    <source>
        <dbReference type="Pfam" id="PF03008"/>
    </source>
</evidence>
<evidence type="ECO:0000313" key="3">
    <source>
        <dbReference type="EMBL" id="BDB98628.1"/>
    </source>
</evidence>
<sequence>MGIIIERIKLRLKCGTQIIIFVVPQFVDRERELKFLEDKYKEKGAQLIIIYGRRRVGKTELVKQFIKNKEAIYHLSTSDGITNNVNKLKEEFSNFLRKSYFRSLNVNIDDLLIYFGDEIGKRRVILVIDEFQYLIESDKSVISLFQRAWDEKLKDTGIFLILTGSSIGMMENEVLSKKSPLYGRRTGSWKVEELSFPNLFKFFPKKDIEELIKIWSITGGIPFYIIQLDPSKSVEENIREKIMRKGNILYDEPLFLLREEFREQRVYLSILRAISNGYSTLSQISQVTGIDRSNLTSYLERLEENGIIERVIPYGKKKGWYAIKDNFFDFWFKFIYNNLNYLEIDMVDEVMQRIDLNQYFSFKFEKLIRELIKSKLLKLPFEYNLVTLYSHKGEEVDVVAEGKDTIFLGEVKWEENVDPRPLLSKMRRIMNKIAENKKEYYGVFAKSFKRCDLPELLCYDLIKIREEILSFSGN</sequence>
<feature type="domain" description="ATPase" evidence="1">
    <location>
        <begin position="26"/>
        <end position="228"/>
    </location>
</feature>
<dbReference type="EMBL" id="AP025226">
    <property type="protein sequence ID" value="BDB98628.1"/>
    <property type="molecule type" value="Genomic_DNA"/>
</dbReference>
<dbReference type="SUPFAM" id="SSF46785">
    <property type="entry name" value="Winged helix' DNA-binding domain"/>
    <property type="match status" value="1"/>
</dbReference>
<evidence type="ECO:0000259" key="1">
    <source>
        <dbReference type="Pfam" id="PF01637"/>
    </source>
</evidence>
<dbReference type="InterPro" id="IPR036390">
    <property type="entry name" value="WH_DNA-bd_sf"/>
</dbReference>
<proteinExistence type="predicted"/>
<dbReference type="Proteomes" id="UP001319921">
    <property type="component" value="Chromosome"/>
</dbReference>
<feature type="domain" description="DUF234" evidence="2">
    <location>
        <begin position="331"/>
        <end position="415"/>
    </location>
</feature>
<dbReference type="PANTHER" id="PTHR34704:SF1">
    <property type="entry name" value="ATPASE"/>
    <property type="match status" value="1"/>
</dbReference>
<protein>
    <submittedName>
        <fullName evidence="3">ATPase</fullName>
    </submittedName>
</protein>
<dbReference type="CDD" id="cd00090">
    <property type="entry name" value="HTH_ARSR"/>
    <property type="match status" value="1"/>
</dbReference>
<dbReference type="GeneID" id="68866380"/>
<dbReference type="InterPro" id="IPR027417">
    <property type="entry name" value="P-loop_NTPase"/>
</dbReference>
<dbReference type="InterPro" id="IPR011991">
    <property type="entry name" value="ArsR-like_HTH"/>
</dbReference>
<dbReference type="InterPro" id="IPR011579">
    <property type="entry name" value="ATPase_dom"/>
</dbReference>
<dbReference type="RefSeq" id="WP_229572469.1">
    <property type="nucleotide sequence ID" value="NZ_AP025226.1"/>
</dbReference>
<dbReference type="PANTHER" id="PTHR34704">
    <property type="entry name" value="ATPASE"/>
    <property type="match status" value="1"/>
</dbReference>
<organism evidence="3 4">
    <name type="scientific">Saccharolobus caldissimus</name>
    <dbReference type="NCBI Taxonomy" id="1702097"/>
    <lineage>
        <taxon>Archaea</taxon>
        <taxon>Thermoproteota</taxon>
        <taxon>Thermoprotei</taxon>
        <taxon>Sulfolobales</taxon>
        <taxon>Sulfolobaceae</taxon>
        <taxon>Saccharolobus</taxon>
    </lineage>
</organism>